<dbReference type="Proteomes" id="UP000594263">
    <property type="component" value="Unplaced"/>
</dbReference>
<dbReference type="Pfam" id="PF13041">
    <property type="entry name" value="PPR_2"/>
    <property type="match status" value="1"/>
</dbReference>
<dbReference type="InterPro" id="IPR046848">
    <property type="entry name" value="E_motif"/>
</dbReference>
<organism evidence="3 4">
    <name type="scientific">Kalanchoe fedtschenkoi</name>
    <name type="common">Lavender scallops</name>
    <name type="synonym">South American air plant</name>
    <dbReference type="NCBI Taxonomy" id="63787"/>
    <lineage>
        <taxon>Eukaryota</taxon>
        <taxon>Viridiplantae</taxon>
        <taxon>Streptophyta</taxon>
        <taxon>Embryophyta</taxon>
        <taxon>Tracheophyta</taxon>
        <taxon>Spermatophyta</taxon>
        <taxon>Magnoliopsida</taxon>
        <taxon>eudicotyledons</taxon>
        <taxon>Gunneridae</taxon>
        <taxon>Pentapetalae</taxon>
        <taxon>Saxifragales</taxon>
        <taxon>Crassulaceae</taxon>
        <taxon>Kalanchoe</taxon>
    </lineage>
</organism>
<dbReference type="PANTHER" id="PTHR47926:SF349">
    <property type="entry name" value="(WILD MALAYSIAN BANANA) HYPOTHETICAL PROTEIN"/>
    <property type="match status" value="1"/>
</dbReference>
<dbReference type="InterPro" id="IPR002885">
    <property type="entry name" value="PPR_rpt"/>
</dbReference>
<evidence type="ECO:0000256" key="2">
    <source>
        <dbReference type="PROSITE-ProRule" id="PRU00708"/>
    </source>
</evidence>
<dbReference type="FunFam" id="1.25.40.10:FF:000073">
    <property type="entry name" value="Pentatricopeptide repeat-containing protein chloroplastic"/>
    <property type="match status" value="1"/>
</dbReference>
<dbReference type="Pfam" id="PF20431">
    <property type="entry name" value="E_motif"/>
    <property type="match status" value="1"/>
</dbReference>
<dbReference type="GO" id="GO:0009451">
    <property type="term" value="P:RNA modification"/>
    <property type="evidence" value="ECO:0007669"/>
    <property type="project" value="InterPro"/>
</dbReference>
<dbReference type="Gene3D" id="1.25.40.10">
    <property type="entry name" value="Tetratricopeptide repeat domain"/>
    <property type="match status" value="4"/>
</dbReference>
<evidence type="ECO:0000256" key="1">
    <source>
        <dbReference type="ARBA" id="ARBA00022737"/>
    </source>
</evidence>
<dbReference type="Pfam" id="PF01535">
    <property type="entry name" value="PPR"/>
    <property type="match status" value="4"/>
</dbReference>
<evidence type="ECO:0000313" key="4">
    <source>
        <dbReference type="Proteomes" id="UP000594263"/>
    </source>
</evidence>
<keyword evidence="1" id="KW-0677">Repeat</keyword>
<dbReference type="PROSITE" id="PS51375">
    <property type="entry name" value="PPR"/>
    <property type="match status" value="4"/>
</dbReference>
<keyword evidence="4" id="KW-1185">Reference proteome</keyword>
<protein>
    <recommendedName>
        <fullName evidence="5">Pentatricopeptide repeat-containing protein</fullName>
    </recommendedName>
</protein>
<accession>A0A7N0ZZI3</accession>
<dbReference type="AlphaFoldDB" id="A0A7N0ZZI3"/>
<dbReference type="InterPro" id="IPR046960">
    <property type="entry name" value="PPR_At4g14850-like_plant"/>
</dbReference>
<feature type="repeat" description="PPR" evidence="2">
    <location>
        <begin position="308"/>
        <end position="342"/>
    </location>
</feature>
<dbReference type="GO" id="GO:0003723">
    <property type="term" value="F:RNA binding"/>
    <property type="evidence" value="ECO:0007669"/>
    <property type="project" value="InterPro"/>
</dbReference>
<name>A0A7N0ZZI3_KALFE</name>
<dbReference type="InterPro" id="IPR011990">
    <property type="entry name" value="TPR-like_helical_dom_sf"/>
</dbReference>
<dbReference type="EnsemblPlants" id="Kaladp0053s0488.1.v1.1">
    <property type="protein sequence ID" value="Kaladp0053s0488.1.v1.1.CDS.1"/>
    <property type="gene ID" value="Kaladp0053s0488.v1.1"/>
</dbReference>
<dbReference type="OMA" id="DMYIKNH"/>
<sequence>MHLHSLLSPFRRSPPTFLRFLSAFTSSHSPSNAAHNVAASDEESYAISLRRCVEGCDVRRGAALHAHFLKSAGESTFVFNHLINMYVKCGDLVSGLKMFDEMPERNVVSWTALISGFVQGGCADEALGLFRRMHFAGQRVNGFTLVSAFNACSLCGDLAQLYQIYAMVVRLGLESNVILMNSFLSGLIRLGKLQDAVLVFDGCPDKDIVSWNAMMAGYLQCSFSEVPGFWYRMNVESGVKPDGFTFSTVLTSLAALYDQKMGVQVHGQLVKCGHGCEICVGNSLVDMYLKCHNLVDGFKAFHEMPCRDVLSWTEMASGCLNCGQPGQAITTVEQMQLSGILPNRFTLATLVNACANIPSLESGKKAHGLRVKLGNEADICVDNALLDMYAKCGCMDEASDVFRTMKDQTAVSWTTMIMGYAQNNQGAEAISCFDEMIVKGVKPNYITFICVLYACSQRELIDEAWKYFSSMSHDHGIDPGEDHYVCMVDLLGRSGRINEARELVSRMPFKPCASLWKTLVAACQVHGDVETGLFAAKNAMDLDEKDSSTYVLLSNMFASASNWDGVRALRELMETSNVKKMPGSSWMS</sequence>
<feature type="repeat" description="PPR" evidence="2">
    <location>
        <begin position="409"/>
        <end position="443"/>
    </location>
</feature>
<dbReference type="NCBIfam" id="TIGR00756">
    <property type="entry name" value="PPR"/>
    <property type="match status" value="5"/>
</dbReference>
<feature type="repeat" description="PPR" evidence="2">
    <location>
        <begin position="378"/>
        <end position="408"/>
    </location>
</feature>
<dbReference type="FunFam" id="1.25.40.10:FF:001681">
    <property type="entry name" value="Pentatricopeptide repeat-containing protein At4g33170 family"/>
    <property type="match status" value="1"/>
</dbReference>
<proteinExistence type="predicted"/>
<dbReference type="PANTHER" id="PTHR47926">
    <property type="entry name" value="PENTATRICOPEPTIDE REPEAT-CONTAINING PROTEIN"/>
    <property type="match status" value="1"/>
</dbReference>
<evidence type="ECO:0000313" key="3">
    <source>
        <dbReference type="EnsemblPlants" id="Kaladp0053s0488.1.v1.1.CDS.1"/>
    </source>
</evidence>
<reference evidence="3" key="1">
    <citation type="submission" date="2021-01" db="UniProtKB">
        <authorList>
            <consortium name="EnsemblPlants"/>
        </authorList>
    </citation>
    <scope>IDENTIFICATION</scope>
</reference>
<feature type="repeat" description="PPR" evidence="2">
    <location>
        <begin position="75"/>
        <end position="109"/>
    </location>
</feature>
<evidence type="ECO:0008006" key="5">
    <source>
        <dbReference type="Google" id="ProtNLM"/>
    </source>
</evidence>
<dbReference type="FunFam" id="1.25.40.10:FF:000381">
    <property type="entry name" value="Pentatricopeptide repeat-containing protein"/>
    <property type="match status" value="1"/>
</dbReference>
<dbReference type="Gramene" id="Kaladp0053s0488.1.v1.1">
    <property type="protein sequence ID" value="Kaladp0053s0488.1.v1.1.CDS.1"/>
    <property type="gene ID" value="Kaladp0053s0488.v1.1"/>
</dbReference>